<comment type="caution">
    <text evidence="2">The sequence shown here is derived from an EMBL/GenBank/DDBJ whole genome shotgun (WGS) entry which is preliminary data.</text>
</comment>
<keyword evidence="3" id="KW-1185">Reference proteome</keyword>
<gene>
    <name evidence="2" type="ORF">GGX14DRAFT_383918</name>
</gene>
<dbReference type="AlphaFoldDB" id="A0AAD6YUU7"/>
<feature type="region of interest" description="Disordered" evidence="1">
    <location>
        <begin position="135"/>
        <end position="273"/>
    </location>
</feature>
<evidence type="ECO:0000313" key="2">
    <source>
        <dbReference type="EMBL" id="KAJ7229958.1"/>
    </source>
</evidence>
<sequence>MGLDLGKGVELGMGLESGIGLESGMGLELGWTGVGDGTGVGLDWSRGWDLSRVGLESGIGQHRTPVQGLDWSPILVYTGQDWSKAYHISSFRSAASRCLAKLWKRRASNMRSSPLISFMARVTVDTDVRELGVGGMSRNGALPSPQSTSCVRRGSDEDSSVLALARPDSLRRPVGDANRSPARPREAVRGIPRPRGTRNSLVTVEARERGEGGAERREDGADDGESARGAGLGRDRDVRPADIVQGFWKTRGTSKQSGGSSEAAARQRAVQNM</sequence>
<reference evidence="2" key="1">
    <citation type="submission" date="2023-03" db="EMBL/GenBank/DDBJ databases">
        <title>Massive genome expansion in bonnet fungi (Mycena s.s.) driven by repeated elements and novel gene families across ecological guilds.</title>
        <authorList>
            <consortium name="Lawrence Berkeley National Laboratory"/>
            <person name="Harder C.B."/>
            <person name="Miyauchi S."/>
            <person name="Viragh M."/>
            <person name="Kuo A."/>
            <person name="Thoen E."/>
            <person name="Andreopoulos B."/>
            <person name="Lu D."/>
            <person name="Skrede I."/>
            <person name="Drula E."/>
            <person name="Henrissat B."/>
            <person name="Morin E."/>
            <person name="Kohler A."/>
            <person name="Barry K."/>
            <person name="LaButti K."/>
            <person name="Morin E."/>
            <person name="Salamov A."/>
            <person name="Lipzen A."/>
            <person name="Mereny Z."/>
            <person name="Hegedus B."/>
            <person name="Baldrian P."/>
            <person name="Stursova M."/>
            <person name="Weitz H."/>
            <person name="Taylor A."/>
            <person name="Grigoriev I.V."/>
            <person name="Nagy L.G."/>
            <person name="Martin F."/>
            <person name="Kauserud H."/>
        </authorList>
    </citation>
    <scope>NUCLEOTIDE SEQUENCE</scope>
    <source>
        <strain evidence="2">9144</strain>
    </source>
</reference>
<name>A0AAD6YUU7_9AGAR</name>
<dbReference type="EMBL" id="JARJCW010000001">
    <property type="protein sequence ID" value="KAJ7229958.1"/>
    <property type="molecule type" value="Genomic_DNA"/>
</dbReference>
<feature type="compositionally biased region" description="Polar residues" evidence="1">
    <location>
        <begin position="251"/>
        <end position="260"/>
    </location>
</feature>
<proteinExistence type="predicted"/>
<dbReference type="Proteomes" id="UP001219525">
    <property type="component" value="Unassembled WGS sequence"/>
</dbReference>
<evidence type="ECO:0000313" key="3">
    <source>
        <dbReference type="Proteomes" id="UP001219525"/>
    </source>
</evidence>
<organism evidence="2 3">
    <name type="scientific">Mycena pura</name>
    <dbReference type="NCBI Taxonomy" id="153505"/>
    <lineage>
        <taxon>Eukaryota</taxon>
        <taxon>Fungi</taxon>
        <taxon>Dikarya</taxon>
        <taxon>Basidiomycota</taxon>
        <taxon>Agaricomycotina</taxon>
        <taxon>Agaricomycetes</taxon>
        <taxon>Agaricomycetidae</taxon>
        <taxon>Agaricales</taxon>
        <taxon>Marasmiineae</taxon>
        <taxon>Mycenaceae</taxon>
        <taxon>Mycena</taxon>
    </lineage>
</organism>
<protein>
    <submittedName>
        <fullName evidence="2">Uncharacterized protein</fullName>
    </submittedName>
</protein>
<evidence type="ECO:0000256" key="1">
    <source>
        <dbReference type="SAM" id="MobiDB-lite"/>
    </source>
</evidence>
<accession>A0AAD6YUU7</accession>
<feature type="compositionally biased region" description="Basic and acidic residues" evidence="1">
    <location>
        <begin position="205"/>
        <end position="219"/>
    </location>
</feature>